<dbReference type="NCBIfam" id="TIGR00860">
    <property type="entry name" value="LIC"/>
    <property type="match status" value="1"/>
</dbReference>
<evidence type="ECO:0000256" key="10">
    <source>
        <dbReference type="ARBA" id="ARBA00023170"/>
    </source>
</evidence>
<keyword evidence="4 15" id="KW-0812">Transmembrane</keyword>
<feature type="domain" description="Neurotransmitter-gated ion-channel ligand-binding" evidence="17">
    <location>
        <begin position="28"/>
        <end position="239"/>
    </location>
</feature>
<feature type="region of interest" description="Disordered" evidence="16">
    <location>
        <begin position="360"/>
        <end position="392"/>
    </location>
</feature>
<dbReference type="CDD" id="cd19064">
    <property type="entry name" value="LGIC_TM_nAChR"/>
    <property type="match status" value="1"/>
</dbReference>
<reference evidence="19" key="1">
    <citation type="submission" date="2018-02" db="EMBL/GenBank/DDBJ databases">
        <title>Hirudo verbana central nervous system transcriptome analysis of ion channel and receptor content.</title>
        <authorList>
            <person name="Northcutt A.J."/>
            <person name="Schulz D.J."/>
            <person name="Mesce K.A."/>
        </authorList>
    </citation>
    <scope>NUCLEOTIDE SEQUENCE</scope>
</reference>
<dbReference type="GO" id="GO:0045211">
    <property type="term" value="C:postsynaptic membrane"/>
    <property type="evidence" value="ECO:0007669"/>
    <property type="project" value="InterPro"/>
</dbReference>
<keyword evidence="3" id="KW-1003">Cell membrane</keyword>
<evidence type="ECO:0000256" key="7">
    <source>
        <dbReference type="ARBA" id="ARBA00023065"/>
    </source>
</evidence>
<feature type="compositionally biased region" description="Low complexity" evidence="16">
    <location>
        <begin position="370"/>
        <end position="384"/>
    </location>
</feature>
<evidence type="ECO:0000256" key="6">
    <source>
        <dbReference type="ARBA" id="ARBA00023018"/>
    </source>
</evidence>
<dbReference type="GO" id="GO:0004888">
    <property type="term" value="F:transmembrane signaling receptor activity"/>
    <property type="evidence" value="ECO:0007669"/>
    <property type="project" value="InterPro"/>
</dbReference>
<keyword evidence="5 15" id="KW-1133">Transmembrane helix</keyword>
<feature type="signal peptide" evidence="15">
    <location>
        <begin position="1"/>
        <end position="22"/>
    </location>
</feature>
<dbReference type="InterPro" id="IPR006202">
    <property type="entry name" value="Neur_chan_lig-bd"/>
</dbReference>
<feature type="region of interest" description="Disordered" evidence="16">
    <location>
        <begin position="418"/>
        <end position="449"/>
    </location>
</feature>
<dbReference type="PRINTS" id="PR00252">
    <property type="entry name" value="NRIONCHANNEL"/>
</dbReference>
<keyword evidence="10 19" id="KW-0675">Receptor</keyword>
<dbReference type="InterPro" id="IPR036719">
    <property type="entry name" value="Neuro-gated_channel_TM_sf"/>
</dbReference>
<dbReference type="InterPro" id="IPR006029">
    <property type="entry name" value="Neurotrans-gated_channel_TM"/>
</dbReference>
<keyword evidence="15" id="KW-0732">Signal</keyword>
<comment type="caution">
    <text evidence="15">Lacks conserved residue(s) required for the propagation of feature annotation.</text>
</comment>
<dbReference type="PANTHER" id="PTHR18945">
    <property type="entry name" value="NEUROTRANSMITTER GATED ION CHANNEL"/>
    <property type="match status" value="1"/>
</dbReference>
<evidence type="ECO:0000259" key="18">
    <source>
        <dbReference type="Pfam" id="PF02932"/>
    </source>
</evidence>
<keyword evidence="6" id="KW-0770">Synapse</keyword>
<name>A0A2S1WLV3_9ANNE</name>
<dbReference type="InterPro" id="IPR038050">
    <property type="entry name" value="Neuro_actylchol_rec"/>
</dbReference>
<dbReference type="AlphaFoldDB" id="A0A2S1WLV3"/>
<keyword evidence="8 15" id="KW-0472">Membrane</keyword>
<dbReference type="SUPFAM" id="SSF63712">
    <property type="entry name" value="Nicotinic receptor ligand binding domain-like"/>
    <property type="match status" value="1"/>
</dbReference>
<dbReference type="Gene3D" id="2.70.170.10">
    <property type="entry name" value="Neurotransmitter-gated ion-channel ligand-binding domain"/>
    <property type="match status" value="1"/>
</dbReference>
<evidence type="ECO:0000256" key="4">
    <source>
        <dbReference type="ARBA" id="ARBA00022692"/>
    </source>
</evidence>
<dbReference type="FunFam" id="1.20.58.390:FF:000038">
    <property type="entry name" value="Acetylcholine receptor subunit beta-like 1"/>
    <property type="match status" value="1"/>
</dbReference>
<dbReference type="InterPro" id="IPR018000">
    <property type="entry name" value="Neurotransmitter_ion_chnl_CS"/>
</dbReference>
<evidence type="ECO:0000259" key="17">
    <source>
        <dbReference type="Pfam" id="PF02931"/>
    </source>
</evidence>
<keyword evidence="2 15" id="KW-0813">Transport</keyword>
<feature type="domain" description="Neurotransmitter-gated ion-channel transmembrane" evidence="18">
    <location>
        <begin position="246"/>
        <end position="486"/>
    </location>
</feature>
<evidence type="ECO:0000313" key="19">
    <source>
        <dbReference type="EMBL" id="AWJ68151.1"/>
    </source>
</evidence>
<keyword evidence="11" id="KW-0325">Glycoprotein</keyword>
<keyword evidence="7 15" id="KW-0406">Ion transport</keyword>
<dbReference type="Pfam" id="PF02932">
    <property type="entry name" value="Neur_chan_memb"/>
    <property type="match status" value="1"/>
</dbReference>
<evidence type="ECO:0000256" key="2">
    <source>
        <dbReference type="ARBA" id="ARBA00022448"/>
    </source>
</evidence>
<keyword evidence="12" id="KW-1071">Ligand-gated ion channel</keyword>
<evidence type="ECO:0000256" key="15">
    <source>
        <dbReference type="RuleBase" id="RU000687"/>
    </source>
</evidence>
<keyword evidence="9" id="KW-1015">Disulfide bond</keyword>
<feature type="transmembrane region" description="Helical" evidence="15">
    <location>
        <begin position="240"/>
        <end position="263"/>
    </location>
</feature>
<evidence type="ECO:0000256" key="12">
    <source>
        <dbReference type="ARBA" id="ARBA00023286"/>
    </source>
</evidence>
<dbReference type="SUPFAM" id="SSF90112">
    <property type="entry name" value="Neurotransmitter-gated ion-channel transmembrane pore"/>
    <property type="match status" value="1"/>
</dbReference>
<evidence type="ECO:0000256" key="11">
    <source>
        <dbReference type="ARBA" id="ARBA00023180"/>
    </source>
</evidence>
<dbReference type="InterPro" id="IPR036734">
    <property type="entry name" value="Neur_chan_lig-bd_sf"/>
</dbReference>
<dbReference type="InterPro" id="IPR006201">
    <property type="entry name" value="Neur_channel"/>
</dbReference>
<organism evidence="19">
    <name type="scientific">Hirudo verbana</name>
    <dbReference type="NCBI Taxonomy" id="311461"/>
    <lineage>
        <taxon>Eukaryota</taxon>
        <taxon>Metazoa</taxon>
        <taxon>Spiralia</taxon>
        <taxon>Lophotrochozoa</taxon>
        <taxon>Annelida</taxon>
        <taxon>Clitellata</taxon>
        <taxon>Hirudinea</taxon>
        <taxon>Hirudinida</taxon>
        <taxon>Hirudiniformes</taxon>
        <taxon>Hirudinidae</taxon>
        <taxon>Hirudo</taxon>
    </lineage>
</organism>
<comment type="similarity">
    <text evidence="1">Belongs to the ligand-gated ion channel (TC 1.A.9) family. Acetylcholine receptor (TC 1.A.9.1) subfamily.</text>
</comment>
<evidence type="ECO:0000256" key="9">
    <source>
        <dbReference type="ARBA" id="ARBA00023157"/>
    </source>
</evidence>
<evidence type="ECO:0000256" key="16">
    <source>
        <dbReference type="SAM" id="MobiDB-lite"/>
    </source>
</evidence>
<dbReference type="Pfam" id="PF02931">
    <property type="entry name" value="Neur_chan_LBD"/>
    <property type="match status" value="1"/>
</dbReference>
<dbReference type="PROSITE" id="PS00236">
    <property type="entry name" value="NEUROTR_ION_CHANNEL"/>
    <property type="match status" value="1"/>
</dbReference>
<feature type="transmembrane region" description="Helical" evidence="15">
    <location>
        <begin position="306"/>
        <end position="329"/>
    </location>
</feature>
<dbReference type="InterPro" id="IPR002394">
    <property type="entry name" value="Nicotinic_acetylcholine_rcpt"/>
</dbReference>
<protein>
    <submittedName>
        <fullName evidence="19">Putative acetylcholine receptor 2</fullName>
    </submittedName>
</protein>
<dbReference type="EMBL" id="MG973298">
    <property type="protein sequence ID" value="AWJ68151.1"/>
    <property type="molecule type" value="mRNA"/>
</dbReference>
<feature type="transmembrane region" description="Helical" evidence="15">
    <location>
        <begin position="275"/>
        <end position="294"/>
    </location>
</feature>
<accession>A0A2S1WLV3</accession>
<proteinExistence type="evidence at transcript level"/>
<evidence type="ECO:0000256" key="13">
    <source>
        <dbReference type="ARBA" id="ARBA00023303"/>
    </source>
</evidence>
<dbReference type="PRINTS" id="PR00254">
    <property type="entry name" value="NICOTINICR"/>
</dbReference>
<evidence type="ECO:0000256" key="8">
    <source>
        <dbReference type="ARBA" id="ARBA00023136"/>
    </source>
</evidence>
<dbReference type="Gene3D" id="1.20.58.390">
    <property type="entry name" value="Neurotransmitter-gated ion-channel transmembrane domain"/>
    <property type="match status" value="1"/>
</dbReference>
<evidence type="ECO:0000256" key="3">
    <source>
        <dbReference type="ARBA" id="ARBA00022475"/>
    </source>
</evidence>
<dbReference type="GO" id="GO:0022848">
    <property type="term" value="F:acetylcholine-gated monoatomic cation-selective channel activity"/>
    <property type="evidence" value="ECO:0007669"/>
    <property type="project" value="InterPro"/>
</dbReference>
<evidence type="ECO:0000256" key="5">
    <source>
        <dbReference type="ARBA" id="ARBA00022989"/>
    </source>
</evidence>
<comment type="subcellular location">
    <subcellularLocation>
        <location evidence="14">Synaptic cell membrane</location>
        <topology evidence="14">Multi-pass membrane protein</topology>
    </subcellularLocation>
</comment>
<keyword evidence="13 15" id="KW-0407">Ion channel</keyword>
<feature type="chain" id="PRO_5022265610" evidence="15">
    <location>
        <begin position="23"/>
        <end position="499"/>
    </location>
</feature>
<evidence type="ECO:0000256" key="14">
    <source>
        <dbReference type="ARBA" id="ARBA00034099"/>
    </source>
</evidence>
<dbReference type="FunFam" id="2.70.170.10:FF:000016">
    <property type="entry name" value="Nicotinic acetylcholine receptor subunit"/>
    <property type="match status" value="1"/>
</dbReference>
<evidence type="ECO:0000256" key="1">
    <source>
        <dbReference type="ARBA" id="ARBA00009237"/>
    </source>
</evidence>
<sequence length="499" mass="58050">MLLRTLLLSVIFQMATLRAVRTGSSDEYRLLQDLFERKDGGYNPRIRPVENISDIISTGFEMALIQLINLDERNQIMKTNVWLRLHWCDYQLRWNTKEYGDIDVIRIQPDRVWKPDIVLYNNADGRFQVSFPSNVLVYFNGYVMWIPCTIYKSSCSIDVTYFPFDEQECELSFASWTYDSSEVTMKWYLTNTLGEAYTHVDLSDYEKSGSWDLVDFPGEITEKDNRTFTNYKLRLRRKTLYYTVNLIIPCLLISILTTVVFMLPADAGEKTTMSVSILLALVVFLQVLVTNLLPPSSTSFPLFAKYLLFAVVLDVIAVVNTIFVLNWHYKTPRTHKMPKFIRAVFLEFLPRILFIQRPSTNNQQTKESKSFNPFSSCSAHSSSPLPSPEGSRRAALKPLEIDFSELHNPNCPVRKRLLKQQQQLQQRQKRRQQKDDDKKESGVVTEDREDEVKMVKLEPEIIKAVEAVRFISAHLKNEDDYLEVCISKLSFSDRWNVVN</sequence>